<dbReference type="InterPro" id="IPR018510">
    <property type="entry name" value="DAP_epimerase_AS"/>
</dbReference>
<feature type="active site" evidence="9">
    <location>
        <position position="73"/>
    </location>
</feature>
<dbReference type="EC" id="5.1.1.7" evidence="3 8"/>
<protein>
    <recommendedName>
        <fullName evidence="3 8">Diaminopimelate epimerase</fullName>
        <shortName evidence="8">DAP epimerase</shortName>
        <ecNumber evidence="3 8">5.1.1.7</ecNumber>
    </recommendedName>
    <alternativeName>
        <fullName evidence="8">PLP-independent amino acid racemase</fullName>
    </alternativeName>
</protein>
<evidence type="ECO:0000313" key="11">
    <source>
        <dbReference type="Proteomes" id="UP000738126"/>
    </source>
</evidence>
<evidence type="ECO:0000256" key="2">
    <source>
        <dbReference type="ARBA" id="ARBA00010219"/>
    </source>
</evidence>
<feature type="site" description="Could be important to modulate the pK values of the two catalytic cysteine residues" evidence="8">
    <location>
        <position position="208"/>
    </location>
</feature>
<evidence type="ECO:0000256" key="8">
    <source>
        <dbReference type="HAMAP-Rule" id="MF_00197"/>
    </source>
</evidence>
<dbReference type="Pfam" id="PF01678">
    <property type="entry name" value="DAP_epimerase"/>
    <property type="match status" value="2"/>
</dbReference>
<feature type="binding site" evidence="8">
    <location>
        <begin position="74"/>
        <end position="75"/>
    </location>
    <ligand>
        <name>substrate</name>
    </ligand>
</feature>
<comment type="pathway">
    <text evidence="1 8">Amino-acid biosynthesis; L-lysine biosynthesis via DAP pathway; DL-2,6-diaminopimelate from LL-2,6-diaminopimelate: step 1/1.</text>
</comment>
<name>A0ABS1E406_9GAMM</name>
<feature type="site" description="Could be important to modulate the pK values of the two catalytic cysteine residues" evidence="8">
    <location>
        <position position="159"/>
    </location>
</feature>
<feature type="binding site" evidence="8">
    <location>
        <begin position="218"/>
        <end position="219"/>
    </location>
    <ligand>
        <name>substrate</name>
    </ligand>
</feature>
<keyword evidence="11" id="KW-1185">Reference proteome</keyword>
<feature type="binding site" evidence="8">
    <location>
        <begin position="208"/>
        <end position="209"/>
    </location>
    <ligand>
        <name>substrate</name>
    </ligand>
</feature>
<feature type="active site" description="Proton donor" evidence="8">
    <location>
        <position position="73"/>
    </location>
</feature>
<keyword evidence="8" id="KW-0963">Cytoplasm</keyword>
<keyword evidence="4 8" id="KW-0028">Amino-acid biosynthesis</keyword>
<dbReference type="PANTHER" id="PTHR31689">
    <property type="entry name" value="DIAMINOPIMELATE EPIMERASE, CHLOROPLASTIC"/>
    <property type="match status" value="1"/>
</dbReference>
<keyword evidence="5 8" id="KW-0457">Lysine biosynthesis</keyword>
<evidence type="ECO:0000256" key="9">
    <source>
        <dbReference type="PROSITE-ProRule" id="PRU10125"/>
    </source>
</evidence>
<dbReference type="SUPFAM" id="SSF54506">
    <property type="entry name" value="Diaminopimelate epimerase-like"/>
    <property type="match status" value="1"/>
</dbReference>
<accession>A0ABS1E406</accession>
<gene>
    <name evidence="8" type="primary">dapF</name>
    <name evidence="10" type="ORF">CKO13_04080</name>
</gene>
<evidence type="ECO:0000256" key="7">
    <source>
        <dbReference type="ARBA" id="ARBA00051712"/>
    </source>
</evidence>
<comment type="similarity">
    <text evidence="2 8">Belongs to the diaminopimelate epimerase family.</text>
</comment>
<dbReference type="InterPro" id="IPR001653">
    <property type="entry name" value="DAP_epimerase_DapF"/>
</dbReference>
<feature type="site" description="Important for dimerization" evidence="8">
    <location>
        <position position="268"/>
    </location>
</feature>
<feature type="binding site" evidence="8">
    <location>
        <position position="11"/>
    </location>
    <ligand>
        <name>substrate</name>
    </ligand>
</feature>
<feature type="binding site" evidence="8">
    <location>
        <position position="44"/>
    </location>
    <ligand>
        <name>substrate</name>
    </ligand>
</feature>
<dbReference type="NCBIfam" id="TIGR00652">
    <property type="entry name" value="DapF"/>
    <property type="match status" value="1"/>
</dbReference>
<reference evidence="10 11" key="1">
    <citation type="journal article" date="2020" name="Microorganisms">
        <title>Osmotic Adaptation and Compatible Solute Biosynthesis of Phototrophic Bacteria as Revealed from Genome Analyses.</title>
        <authorList>
            <person name="Imhoff J.F."/>
            <person name="Rahn T."/>
            <person name="Kunzel S."/>
            <person name="Keller A."/>
            <person name="Neulinger S.C."/>
        </authorList>
    </citation>
    <scope>NUCLEOTIDE SEQUENCE [LARGE SCALE GENOMIC DNA]</scope>
    <source>
        <strain evidence="10 11">DSM 15116</strain>
    </source>
</reference>
<feature type="binding site" evidence="8">
    <location>
        <position position="157"/>
    </location>
    <ligand>
        <name>substrate</name>
    </ligand>
</feature>
<evidence type="ECO:0000256" key="5">
    <source>
        <dbReference type="ARBA" id="ARBA00023154"/>
    </source>
</evidence>
<organism evidence="10 11">
    <name type="scientific">Halorhodospira neutriphila</name>
    <dbReference type="NCBI Taxonomy" id="168379"/>
    <lineage>
        <taxon>Bacteria</taxon>
        <taxon>Pseudomonadati</taxon>
        <taxon>Pseudomonadota</taxon>
        <taxon>Gammaproteobacteria</taxon>
        <taxon>Chromatiales</taxon>
        <taxon>Ectothiorhodospiraceae</taxon>
        <taxon>Halorhodospira</taxon>
    </lineage>
</organism>
<sequence length="280" mass="30056">MHFTKMEALGNDFVVVDALRQRPHLPAEAVRALADRRRGIGFDQLLLAEPPAHLGADVRYRIFNADGSEVEHCGNGVRCLARFLHDSGLAPGPRLRIETEGRITETRLEDDGQVAVDMGAPALEPGRIPLRAAERAAAYRLATSRGEQEIAAVSMGNPHAVLRVDAVDTAPVAQLGPEIERHPRFPNGVNVGFMERVERGRIRLRVFERGVGETPACGTGACAAVVAGRLAGRLDATVAVELTGGTLVVHWPGEGRAVWMTGPARTVFRGEVELPGPAGR</sequence>
<evidence type="ECO:0000256" key="4">
    <source>
        <dbReference type="ARBA" id="ARBA00022605"/>
    </source>
</evidence>
<comment type="catalytic activity">
    <reaction evidence="7 8">
        <text>(2S,6S)-2,6-diaminopimelate = meso-2,6-diaminopimelate</text>
        <dbReference type="Rhea" id="RHEA:15393"/>
        <dbReference type="ChEBI" id="CHEBI:57609"/>
        <dbReference type="ChEBI" id="CHEBI:57791"/>
        <dbReference type="EC" id="5.1.1.7"/>
    </reaction>
</comment>
<evidence type="ECO:0000313" key="10">
    <source>
        <dbReference type="EMBL" id="MBK1726215.1"/>
    </source>
</evidence>
<comment type="subunit">
    <text evidence="8">Homodimer.</text>
</comment>
<comment type="caution">
    <text evidence="10">The sequence shown here is derived from an EMBL/GenBank/DDBJ whole genome shotgun (WGS) entry which is preliminary data.</text>
</comment>
<evidence type="ECO:0000256" key="1">
    <source>
        <dbReference type="ARBA" id="ARBA00005196"/>
    </source>
</evidence>
<comment type="subcellular location">
    <subcellularLocation>
        <location evidence="8">Cytoplasm</location>
    </subcellularLocation>
</comment>
<dbReference type="HAMAP" id="MF_00197">
    <property type="entry name" value="DAP_epimerase"/>
    <property type="match status" value="1"/>
</dbReference>
<feature type="active site" description="Proton acceptor" evidence="8">
    <location>
        <position position="217"/>
    </location>
</feature>
<dbReference type="Proteomes" id="UP000738126">
    <property type="component" value="Unassembled WGS sequence"/>
</dbReference>
<dbReference type="PROSITE" id="PS01326">
    <property type="entry name" value="DAP_EPIMERASE"/>
    <property type="match status" value="1"/>
</dbReference>
<feature type="binding site" evidence="8">
    <location>
        <position position="64"/>
    </location>
    <ligand>
        <name>substrate</name>
    </ligand>
</feature>
<dbReference type="Gene3D" id="3.10.310.10">
    <property type="entry name" value="Diaminopimelate Epimerase, Chain A, domain 1"/>
    <property type="match status" value="2"/>
</dbReference>
<dbReference type="EMBL" id="NRSH01000029">
    <property type="protein sequence ID" value="MBK1726215.1"/>
    <property type="molecule type" value="Genomic_DNA"/>
</dbReference>
<dbReference type="PANTHER" id="PTHR31689:SF0">
    <property type="entry name" value="DIAMINOPIMELATE EPIMERASE"/>
    <property type="match status" value="1"/>
</dbReference>
<comment type="function">
    <text evidence="8">Catalyzes the stereoinversion of LL-2,6-diaminopimelate (L,L-DAP) to meso-diaminopimelate (meso-DAP), a precursor of L-lysine and an essential component of the bacterial peptidoglycan.</text>
</comment>
<evidence type="ECO:0000256" key="6">
    <source>
        <dbReference type="ARBA" id="ARBA00023235"/>
    </source>
</evidence>
<keyword evidence="6 8" id="KW-0413">Isomerase</keyword>
<feature type="binding site" evidence="8">
    <location>
        <position position="190"/>
    </location>
    <ligand>
        <name>substrate</name>
    </ligand>
</feature>
<evidence type="ECO:0000256" key="3">
    <source>
        <dbReference type="ARBA" id="ARBA00013080"/>
    </source>
</evidence>
<proteinExistence type="inferred from homology"/>